<dbReference type="PANTHER" id="PTHR12697">
    <property type="entry name" value="PBS LYASE HEAT-LIKE PROTEIN"/>
    <property type="match status" value="1"/>
</dbReference>
<accession>A0ABM0N1F8</accession>
<evidence type="ECO:0000313" key="2">
    <source>
        <dbReference type="RefSeq" id="XP_006826099.1"/>
    </source>
</evidence>
<dbReference type="Pfam" id="PF13646">
    <property type="entry name" value="HEAT_2"/>
    <property type="match status" value="1"/>
</dbReference>
<reference evidence="2" key="1">
    <citation type="submission" date="2025-08" db="UniProtKB">
        <authorList>
            <consortium name="RefSeq"/>
        </authorList>
    </citation>
    <scope>IDENTIFICATION</scope>
    <source>
        <tissue evidence="2">Testes</tissue>
    </source>
</reference>
<organism evidence="1 2">
    <name type="scientific">Saccoglossus kowalevskii</name>
    <name type="common">Acorn worm</name>
    <dbReference type="NCBI Taxonomy" id="10224"/>
    <lineage>
        <taxon>Eukaryota</taxon>
        <taxon>Metazoa</taxon>
        <taxon>Hemichordata</taxon>
        <taxon>Enteropneusta</taxon>
        <taxon>Harrimaniidae</taxon>
        <taxon>Saccoglossus</taxon>
    </lineage>
</organism>
<dbReference type="SMART" id="SM00567">
    <property type="entry name" value="EZ_HEAT"/>
    <property type="match status" value="3"/>
</dbReference>
<keyword evidence="1" id="KW-1185">Reference proteome</keyword>
<dbReference type="Proteomes" id="UP000694865">
    <property type="component" value="Unplaced"/>
</dbReference>
<dbReference type="RefSeq" id="XP_006826099.1">
    <property type="nucleotide sequence ID" value="XM_006826036.1"/>
</dbReference>
<evidence type="ECO:0000313" key="1">
    <source>
        <dbReference type="Proteomes" id="UP000694865"/>
    </source>
</evidence>
<sequence>MYREARRRKVKEKIIADQAVVTESGEIANGFNIKIIRSIISIIIEFGQKVLIAETCKLALARINWLNSEEKHIQVENSYKSVDPAPASVDDNVESLKATLLNESLPLFDRYRAMFALRNKAGQKSVFALAEGMKASSKLLRHELAFTLGQMRNKAGDALGRNADNIIVTVLTEALKNSNESLIVRHECATALGAMDENDCMQVLKEYLHDEEAVVSESCQLSLE</sequence>
<dbReference type="SUPFAM" id="SSF48371">
    <property type="entry name" value="ARM repeat"/>
    <property type="match status" value="1"/>
</dbReference>
<feature type="non-terminal residue" evidence="2">
    <location>
        <position position="224"/>
    </location>
</feature>
<dbReference type="InterPro" id="IPR016024">
    <property type="entry name" value="ARM-type_fold"/>
</dbReference>
<dbReference type="PANTHER" id="PTHR12697:SF5">
    <property type="entry name" value="DEOXYHYPUSINE HYDROXYLASE"/>
    <property type="match status" value="1"/>
</dbReference>
<proteinExistence type="predicted"/>
<dbReference type="GeneID" id="102801402"/>
<dbReference type="InterPro" id="IPR004155">
    <property type="entry name" value="PBS_lyase_HEAT"/>
</dbReference>
<dbReference type="InterPro" id="IPR011989">
    <property type="entry name" value="ARM-like"/>
</dbReference>
<gene>
    <name evidence="2" type="primary">LOC102801402</name>
</gene>
<name>A0ABM0N1F8_SACKO</name>
<dbReference type="Gene3D" id="1.25.10.10">
    <property type="entry name" value="Leucine-rich Repeat Variant"/>
    <property type="match status" value="1"/>
</dbReference>
<protein>
    <submittedName>
        <fullName evidence="2">Deoxyhypusine hydroxylase-like</fullName>
    </submittedName>
</protein>